<name>A0A3D8JXU8_9BURK</name>
<dbReference type="EMBL" id="QRGA01000009">
    <property type="protein sequence ID" value="RDU97710.1"/>
    <property type="molecule type" value="Genomic_DNA"/>
</dbReference>
<evidence type="ECO:0000313" key="2">
    <source>
        <dbReference type="EMBL" id="RDU97710.1"/>
    </source>
</evidence>
<gene>
    <name evidence="2" type="ORF">DWV00_17760</name>
</gene>
<feature type="region of interest" description="Disordered" evidence="1">
    <location>
        <begin position="1"/>
        <end position="20"/>
    </location>
</feature>
<comment type="caution">
    <text evidence="2">The sequence shown here is derived from an EMBL/GenBank/DDBJ whole genome shotgun (WGS) entry which is preliminary data.</text>
</comment>
<organism evidence="2 3">
    <name type="scientific">Trinickia dinghuensis</name>
    <dbReference type="NCBI Taxonomy" id="2291023"/>
    <lineage>
        <taxon>Bacteria</taxon>
        <taxon>Pseudomonadati</taxon>
        <taxon>Pseudomonadota</taxon>
        <taxon>Betaproteobacteria</taxon>
        <taxon>Burkholderiales</taxon>
        <taxon>Burkholderiaceae</taxon>
        <taxon>Trinickia</taxon>
    </lineage>
</organism>
<accession>A0A3D8JXU8</accession>
<dbReference type="AlphaFoldDB" id="A0A3D8JXU8"/>
<evidence type="ECO:0000256" key="1">
    <source>
        <dbReference type="SAM" id="MobiDB-lite"/>
    </source>
</evidence>
<evidence type="ECO:0000313" key="3">
    <source>
        <dbReference type="Proteomes" id="UP000256838"/>
    </source>
</evidence>
<protein>
    <submittedName>
        <fullName evidence="2">Uncharacterized protein</fullName>
    </submittedName>
</protein>
<reference evidence="2 3" key="1">
    <citation type="submission" date="2018-08" db="EMBL/GenBank/DDBJ databases">
        <title>Paraburkholderia sp. DHOM06 isolated from forest soil.</title>
        <authorList>
            <person name="Gao Z.-H."/>
            <person name="Qiu L.-H."/>
        </authorList>
    </citation>
    <scope>NUCLEOTIDE SEQUENCE [LARGE SCALE GENOMIC DNA]</scope>
    <source>
        <strain evidence="2 3">DHOM06</strain>
    </source>
</reference>
<proteinExistence type="predicted"/>
<sequence length="75" mass="8544">MGIRADHTPPAYSPEELAEAAESDRIDRILAAQGVQAEADDGRPIRRRKFSELRGFNRKSFDADQYARDLGRKRQ</sequence>
<keyword evidence="3" id="KW-1185">Reference proteome</keyword>
<dbReference type="Proteomes" id="UP000256838">
    <property type="component" value="Unassembled WGS sequence"/>
</dbReference>